<dbReference type="PATRIC" id="fig|1348662.3.peg.489"/>
<reference evidence="2 3" key="1">
    <citation type="journal article" date="2013" name="Genome Announc.">
        <title>Whole-Genome Sequence of the Clinical Strain Corynebacterium argentoratense DSM 44202, Isolated from a Human Throat Specimen.</title>
        <authorList>
            <person name="Bomholt C."/>
            <person name="Glaub A."/>
            <person name="Gravermann K."/>
            <person name="Albersmeier A."/>
            <person name="Brinkrolf K."/>
            <person name="Ruckert C."/>
            <person name="Tauch A."/>
        </authorList>
    </citation>
    <scope>NUCLEOTIDE SEQUENCE [LARGE SCALE GENOMIC DNA]</scope>
    <source>
        <strain evidence="2">DSM 44202</strain>
    </source>
</reference>
<dbReference type="AlphaFoldDB" id="U3GXD7"/>
<dbReference type="NCBIfam" id="TIGR01764">
    <property type="entry name" value="excise"/>
    <property type="match status" value="1"/>
</dbReference>
<dbReference type="OrthoDB" id="26212at2"/>
<dbReference type="InterPro" id="IPR041657">
    <property type="entry name" value="HTH_17"/>
</dbReference>
<sequence length="87" mass="9596">MLPDKNDPRVGAIAAQLGVTRNYARQLFHEAGYSDGMLSTREVAHALGVSVPTVRNWLNAGRLQGTRLAGSQRWRVAPEEVERIKAL</sequence>
<dbReference type="InterPro" id="IPR010093">
    <property type="entry name" value="SinI_DNA-bd"/>
</dbReference>
<evidence type="ECO:0000313" key="2">
    <source>
        <dbReference type="EMBL" id="AGU14656.1"/>
    </source>
</evidence>
<proteinExistence type="predicted"/>
<dbReference type="GO" id="GO:0003677">
    <property type="term" value="F:DNA binding"/>
    <property type="evidence" value="ECO:0007669"/>
    <property type="project" value="InterPro"/>
</dbReference>
<dbReference type="STRING" id="1348662.CARG_02470"/>
<dbReference type="HOGENOM" id="CLU_2478029_0_0_11"/>
<dbReference type="Proteomes" id="UP000016943">
    <property type="component" value="Chromosome"/>
</dbReference>
<gene>
    <name evidence="2" type="ORF">CARG_02470</name>
</gene>
<protein>
    <recommendedName>
        <fullName evidence="1">Helix-turn-helix domain-containing protein</fullName>
    </recommendedName>
</protein>
<accession>U3GXD7</accession>
<dbReference type="InterPro" id="IPR009061">
    <property type="entry name" value="DNA-bd_dom_put_sf"/>
</dbReference>
<name>U3GXD7_9CORY</name>
<dbReference type="Gene3D" id="1.10.1660.10">
    <property type="match status" value="1"/>
</dbReference>
<dbReference type="KEGG" id="caz:CARG_02470"/>
<organism evidence="2 3">
    <name type="scientific">Corynebacterium argentoratense DSM 44202</name>
    <dbReference type="NCBI Taxonomy" id="1348662"/>
    <lineage>
        <taxon>Bacteria</taxon>
        <taxon>Bacillati</taxon>
        <taxon>Actinomycetota</taxon>
        <taxon>Actinomycetes</taxon>
        <taxon>Mycobacteriales</taxon>
        <taxon>Corynebacteriaceae</taxon>
        <taxon>Corynebacterium</taxon>
    </lineage>
</organism>
<evidence type="ECO:0000259" key="1">
    <source>
        <dbReference type="Pfam" id="PF12728"/>
    </source>
</evidence>
<dbReference type="Pfam" id="PF12728">
    <property type="entry name" value="HTH_17"/>
    <property type="match status" value="1"/>
</dbReference>
<dbReference type="EMBL" id="CP006365">
    <property type="protein sequence ID" value="AGU14656.1"/>
    <property type="molecule type" value="Genomic_DNA"/>
</dbReference>
<keyword evidence="3" id="KW-1185">Reference proteome</keyword>
<dbReference type="SUPFAM" id="SSF46955">
    <property type="entry name" value="Putative DNA-binding domain"/>
    <property type="match status" value="1"/>
</dbReference>
<evidence type="ECO:0000313" key="3">
    <source>
        <dbReference type="Proteomes" id="UP000016943"/>
    </source>
</evidence>
<feature type="domain" description="Helix-turn-helix" evidence="1">
    <location>
        <begin position="37"/>
        <end position="83"/>
    </location>
</feature>